<keyword evidence="2" id="KW-1185">Reference proteome</keyword>
<reference evidence="1 2" key="1">
    <citation type="journal article" date="2019" name="Sci. Rep.">
        <title>Orb-weaving spider Araneus ventricosus genome elucidates the spidroin gene catalogue.</title>
        <authorList>
            <person name="Kono N."/>
            <person name="Nakamura H."/>
            <person name="Ohtoshi R."/>
            <person name="Moran D.A.P."/>
            <person name="Shinohara A."/>
            <person name="Yoshida Y."/>
            <person name="Fujiwara M."/>
            <person name="Mori M."/>
            <person name="Tomita M."/>
            <person name="Arakawa K."/>
        </authorList>
    </citation>
    <scope>NUCLEOTIDE SEQUENCE [LARGE SCALE GENOMIC DNA]</scope>
</reference>
<dbReference type="Proteomes" id="UP000499080">
    <property type="component" value="Unassembled WGS sequence"/>
</dbReference>
<protein>
    <submittedName>
        <fullName evidence="1">Uncharacterized protein</fullName>
    </submittedName>
</protein>
<name>A0A4Y2BZG3_ARAVE</name>
<dbReference type="EMBL" id="BGPR01000130">
    <property type="protein sequence ID" value="GBL97542.1"/>
    <property type="molecule type" value="Genomic_DNA"/>
</dbReference>
<gene>
    <name evidence="1" type="ORF">AVEN_162993_1</name>
</gene>
<evidence type="ECO:0000313" key="1">
    <source>
        <dbReference type="EMBL" id="GBL97542.1"/>
    </source>
</evidence>
<comment type="caution">
    <text evidence="1">The sequence shown here is derived from an EMBL/GenBank/DDBJ whole genome shotgun (WGS) entry which is preliminary data.</text>
</comment>
<dbReference type="AlphaFoldDB" id="A0A4Y2BZG3"/>
<proteinExistence type="predicted"/>
<sequence length="139" mass="16342">MNEIWHAVFAPKLEISSKFWTKSVCLSVRVHMNIITKKRNKLDKCSLEYTSIVRIVVRHEVDFVTNMESRFPAKLVLWLGREFYKVKHGVTGSCCSGIPDLGNELGDHFGDLTRNLTTNRRFQKMQPFSRHFYEEREYA</sequence>
<evidence type="ECO:0000313" key="2">
    <source>
        <dbReference type="Proteomes" id="UP000499080"/>
    </source>
</evidence>
<dbReference type="OrthoDB" id="5326588at2759"/>
<organism evidence="1 2">
    <name type="scientific">Araneus ventricosus</name>
    <name type="common">Orbweaver spider</name>
    <name type="synonym">Epeira ventricosa</name>
    <dbReference type="NCBI Taxonomy" id="182803"/>
    <lineage>
        <taxon>Eukaryota</taxon>
        <taxon>Metazoa</taxon>
        <taxon>Ecdysozoa</taxon>
        <taxon>Arthropoda</taxon>
        <taxon>Chelicerata</taxon>
        <taxon>Arachnida</taxon>
        <taxon>Araneae</taxon>
        <taxon>Araneomorphae</taxon>
        <taxon>Entelegynae</taxon>
        <taxon>Araneoidea</taxon>
        <taxon>Araneidae</taxon>
        <taxon>Araneus</taxon>
    </lineage>
</organism>
<accession>A0A4Y2BZG3</accession>